<dbReference type="AlphaFoldDB" id="X1LC99"/>
<dbReference type="InterPro" id="IPR001937">
    <property type="entry name" value="GalP_UDPtransf1"/>
</dbReference>
<organism evidence="6">
    <name type="scientific">marine sediment metagenome</name>
    <dbReference type="NCBI Taxonomy" id="412755"/>
    <lineage>
        <taxon>unclassified sequences</taxon>
        <taxon>metagenomes</taxon>
        <taxon>ecological metagenomes</taxon>
    </lineage>
</organism>
<comment type="caution">
    <text evidence="6">The sequence shown here is derived from an EMBL/GenBank/DDBJ whole genome shotgun (WGS) entry which is preliminary data.</text>
</comment>
<feature type="region of interest" description="Disordered" evidence="4">
    <location>
        <begin position="24"/>
        <end position="46"/>
    </location>
</feature>
<proteinExistence type="predicted"/>
<keyword evidence="2" id="KW-0548">Nucleotidyltransferase</keyword>
<sequence length="245" mass="28975">MGELRKDPILGRWVIISTERSKRPDSFVKEKEKTEDDKDKCPFCEGREKMTPPEIYSLRVPNTKPDEPGWRVRVVPNKFPALNTETELEKRGYGVHDMMTSFGTHEVIIETPDHDRDIKDQTIDEISDVIRVLQYRVEELQKDERFRYILIFKNKGKEAGASIRHPHYQIIGLPITPKRVREELHGAEVYFKLKERCIFCDLIEQEKSWGERIIYENDGFISFCPYASRFPFEVWILPKDHSIDF</sequence>
<evidence type="ECO:0000256" key="3">
    <source>
        <dbReference type="ARBA" id="ARBA00023277"/>
    </source>
</evidence>
<dbReference type="Gene3D" id="3.30.428.10">
    <property type="entry name" value="HIT-like"/>
    <property type="match status" value="2"/>
</dbReference>
<dbReference type="NCBIfam" id="TIGR00209">
    <property type="entry name" value="galT_1"/>
    <property type="match status" value="1"/>
</dbReference>
<reference evidence="6" key="1">
    <citation type="journal article" date="2014" name="Front. Microbiol.">
        <title>High frequency of phylogenetically diverse reductive dehalogenase-homologous genes in deep subseafloor sedimentary metagenomes.</title>
        <authorList>
            <person name="Kawai M."/>
            <person name="Futagami T."/>
            <person name="Toyoda A."/>
            <person name="Takaki Y."/>
            <person name="Nishi S."/>
            <person name="Hori S."/>
            <person name="Arai W."/>
            <person name="Tsubouchi T."/>
            <person name="Morono Y."/>
            <person name="Uchiyama I."/>
            <person name="Ito T."/>
            <person name="Fujiyama A."/>
            <person name="Inagaki F."/>
            <person name="Takami H."/>
        </authorList>
    </citation>
    <scope>NUCLEOTIDE SEQUENCE</scope>
    <source>
        <strain evidence="6">Expedition CK06-06</strain>
    </source>
</reference>
<accession>X1LC99</accession>
<evidence type="ECO:0000256" key="2">
    <source>
        <dbReference type="ARBA" id="ARBA00022695"/>
    </source>
</evidence>
<dbReference type="GO" id="GO:0008270">
    <property type="term" value="F:zinc ion binding"/>
    <property type="evidence" value="ECO:0007669"/>
    <property type="project" value="InterPro"/>
</dbReference>
<dbReference type="PANTHER" id="PTHR42763:SF1">
    <property type="entry name" value="UDP-GLUCOSE--HEXOSE-1-PHOSPHATE URIDYLYLTRANSFERASE"/>
    <property type="match status" value="1"/>
</dbReference>
<dbReference type="Pfam" id="PF01087">
    <property type="entry name" value="GalP_UDP_transf"/>
    <property type="match status" value="1"/>
</dbReference>
<evidence type="ECO:0000259" key="5">
    <source>
        <dbReference type="Pfam" id="PF01087"/>
    </source>
</evidence>
<feature type="non-terminal residue" evidence="6">
    <location>
        <position position="245"/>
    </location>
</feature>
<dbReference type="SUPFAM" id="SSF54197">
    <property type="entry name" value="HIT-like"/>
    <property type="match status" value="2"/>
</dbReference>
<feature type="domain" description="Galactose-1-phosphate uridyl transferase N-terminal" evidence="5">
    <location>
        <begin position="5"/>
        <end position="174"/>
    </location>
</feature>
<dbReference type="GO" id="GO:0006012">
    <property type="term" value="P:galactose metabolic process"/>
    <property type="evidence" value="ECO:0007669"/>
    <property type="project" value="InterPro"/>
</dbReference>
<dbReference type="PANTHER" id="PTHR42763">
    <property type="entry name" value="ADP-GLUCOSE PHOSPHORYLASE"/>
    <property type="match status" value="1"/>
</dbReference>
<evidence type="ECO:0000256" key="1">
    <source>
        <dbReference type="ARBA" id="ARBA00022679"/>
    </source>
</evidence>
<protein>
    <recommendedName>
        <fullName evidence="5">Galactose-1-phosphate uridyl transferase N-terminal domain-containing protein</fullName>
    </recommendedName>
</protein>
<keyword evidence="1" id="KW-0808">Transferase</keyword>
<gene>
    <name evidence="6" type="ORF">S06H3_09605</name>
</gene>
<dbReference type="GO" id="GO:0008108">
    <property type="term" value="F:UDP-glucose:hexose-1-phosphate uridylyltransferase activity"/>
    <property type="evidence" value="ECO:0007669"/>
    <property type="project" value="InterPro"/>
</dbReference>
<keyword evidence="3" id="KW-0119">Carbohydrate metabolism</keyword>
<dbReference type="InterPro" id="IPR005849">
    <property type="entry name" value="GalP_Utransf_N"/>
</dbReference>
<name>X1LC99_9ZZZZ</name>
<dbReference type="InterPro" id="IPR036265">
    <property type="entry name" value="HIT-like_sf"/>
</dbReference>
<dbReference type="EMBL" id="BARV01004272">
    <property type="protein sequence ID" value="GAI16932.1"/>
    <property type="molecule type" value="Genomic_DNA"/>
</dbReference>
<evidence type="ECO:0000313" key="6">
    <source>
        <dbReference type="EMBL" id="GAI16932.1"/>
    </source>
</evidence>
<dbReference type="InterPro" id="IPR053177">
    <property type="entry name" value="ADP-glucose_phosphorylase"/>
</dbReference>
<evidence type="ECO:0000256" key="4">
    <source>
        <dbReference type="SAM" id="MobiDB-lite"/>
    </source>
</evidence>